<organism evidence="2 3">
    <name type="scientific">Eumeta variegata</name>
    <name type="common">Bagworm moth</name>
    <name type="synonym">Eumeta japonica</name>
    <dbReference type="NCBI Taxonomy" id="151549"/>
    <lineage>
        <taxon>Eukaryota</taxon>
        <taxon>Metazoa</taxon>
        <taxon>Ecdysozoa</taxon>
        <taxon>Arthropoda</taxon>
        <taxon>Hexapoda</taxon>
        <taxon>Insecta</taxon>
        <taxon>Pterygota</taxon>
        <taxon>Neoptera</taxon>
        <taxon>Endopterygota</taxon>
        <taxon>Lepidoptera</taxon>
        <taxon>Glossata</taxon>
        <taxon>Ditrysia</taxon>
        <taxon>Tineoidea</taxon>
        <taxon>Psychidae</taxon>
        <taxon>Oiketicinae</taxon>
        <taxon>Eumeta</taxon>
    </lineage>
</organism>
<reference evidence="2 3" key="1">
    <citation type="journal article" date="2019" name="Commun. Biol.">
        <title>The bagworm genome reveals a unique fibroin gene that provides high tensile strength.</title>
        <authorList>
            <person name="Kono N."/>
            <person name="Nakamura H."/>
            <person name="Ohtoshi R."/>
            <person name="Tomita M."/>
            <person name="Numata K."/>
            <person name="Arakawa K."/>
        </authorList>
    </citation>
    <scope>NUCLEOTIDE SEQUENCE [LARGE SCALE GENOMIC DNA]</scope>
</reference>
<protein>
    <submittedName>
        <fullName evidence="2">Uncharacterized protein</fullName>
    </submittedName>
</protein>
<sequence>MSFIACSKGERAGKPSKNKLSPPPMDTRNPKGVTSASLASWKETGYIMDAATSVHLARAPPKLIAGLYFMLHKNQIRSLDKPAAERLFVPVHFGQDKK</sequence>
<evidence type="ECO:0000256" key="1">
    <source>
        <dbReference type="SAM" id="MobiDB-lite"/>
    </source>
</evidence>
<evidence type="ECO:0000313" key="2">
    <source>
        <dbReference type="EMBL" id="GBP63757.1"/>
    </source>
</evidence>
<dbReference type="AlphaFoldDB" id="A0A4C1XNC7"/>
<dbReference type="EMBL" id="BGZK01000879">
    <property type="protein sequence ID" value="GBP63757.1"/>
    <property type="molecule type" value="Genomic_DNA"/>
</dbReference>
<name>A0A4C1XNC7_EUMVA</name>
<comment type="caution">
    <text evidence="2">The sequence shown here is derived from an EMBL/GenBank/DDBJ whole genome shotgun (WGS) entry which is preliminary data.</text>
</comment>
<evidence type="ECO:0000313" key="3">
    <source>
        <dbReference type="Proteomes" id="UP000299102"/>
    </source>
</evidence>
<keyword evidence="3" id="KW-1185">Reference proteome</keyword>
<feature type="region of interest" description="Disordered" evidence="1">
    <location>
        <begin position="1"/>
        <end position="34"/>
    </location>
</feature>
<dbReference type="Proteomes" id="UP000299102">
    <property type="component" value="Unassembled WGS sequence"/>
</dbReference>
<gene>
    <name evidence="2" type="ORF">EVAR_40357_1</name>
</gene>
<proteinExistence type="predicted"/>
<accession>A0A4C1XNC7</accession>